<evidence type="ECO:0000256" key="3">
    <source>
        <dbReference type="ARBA" id="ARBA00022801"/>
    </source>
</evidence>
<comment type="caution">
    <text evidence="9">The sequence shown here is derived from an EMBL/GenBank/DDBJ whole genome shotgun (WGS) entry which is preliminary data.</text>
</comment>
<organism evidence="9">
    <name type="scientific">Ammonifex degensii</name>
    <dbReference type="NCBI Taxonomy" id="42838"/>
    <lineage>
        <taxon>Bacteria</taxon>
        <taxon>Bacillati</taxon>
        <taxon>Bacillota</taxon>
        <taxon>Clostridia</taxon>
        <taxon>Thermoanaerobacterales</taxon>
        <taxon>Thermoanaerobacteraceae</taxon>
        <taxon>Ammonifex</taxon>
    </lineage>
</organism>
<evidence type="ECO:0000256" key="1">
    <source>
        <dbReference type="ARBA" id="ARBA00022490"/>
    </source>
</evidence>
<dbReference type="Pfam" id="PF02601">
    <property type="entry name" value="Exonuc_VII_L"/>
    <property type="match status" value="1"/>
</dbReference>
<comment type="similarity">
    <text evidence="5 6">Belongs to the XseA family.</text>
</comment>
<dbReference type="GO" id="GO:0003676">
    <property type="term" value="F:nucleic acid binding"/>
    <property type="evidence" value="ECO:0007669"/>
    <property type="project" value="InterPro"/>
</dbReference>
<name>A0A7C2EJJ2_9THEO</name>
<feature type="domain" description="Exonuclease VII large subunit C-terminal" evidence="7">
    <location>
        <begin position="122"/>
        <end position="320"/>
    </location>
</feature>
<dbReference type="GO" id="GO:0006308">
    <property type="term" value="P:DNA catabolic process"/>
    <property type="evidence" value="ECO:0007669"/>
    <property type="project" value="UniProtKB-UniRule"/>
</dbReference>
<comment type="subcellular location">
    <subcellularLocation>
        <location evidence="5 6">Cytoplasm</location>
    </subcellularLocation>
</comment>
<evidence type="ECO:0000256" key="6">
    <source>
        <dbReference type="RuleBase" id="RU004355"/>
    </source>
</evidence>
<reference evidence="9" key="1">
    <citation type="journal article" date="2020" name="mSystems">
        <title>Genome- and Community-Level Interaction Insights into Carbon Utilization and Element Cycling Functions of Hydrothermarchaeota in Hydrothermal Sediment.</title>
        <authorList>
            <person name="Zhou Z."/>
            <person name="Liu Y."/>
            <person name="Xu W."/>
            <person name="Pan J."/>
            <person name="Luo Z.H."/>
            <person name="Li M."/>
        </authorList>
    </citation>
    <scope>NUCLEOTIDE SEQUENCE [LARGE SCALE GENOMIC DNA]</scope>
    <source>
        <strain evidence="9">SpSt-300</strain>
    </source>
</reference>
<evidence type="ECO:0000256" key="2">
    <source>
        <dbReference type="ARBA" id="ARBA00022722"/>
    </source>
</evidence>
<dbReference type="InterPro" id="IPR020579">
    <property type="entry name" value="Exonuc_VII_lsu_C"/>
</dbReference>
<evidence type="ECO:0000256" key="5">
    <source>
        <dbReference type="HAMAP-Rule" id="MF_00378"/>
    </source>
</evidence>
<dbReference type="EC" id="3.1.11.6" evidence="5"/>
<dbReference type="GO" id="GO:0008855">
    <property type="term" value="F:exodeoxyribonuclease VII activity"/>
    <property type="evidence" value="ECO:0007669"/>
    <property type="project" value="UniProtKB-UniRule"/>
</dbReference>
<sequence>MPIFTVSQVVGRIRELLESDPLLGALWVRGEMSNLSASALGHLYFTLKDQASQLRAVMFRSRAQSLGFPPQNGMAVIVRGYVSLYERDGNVQLYVLEMEPDGVGLQSILLRELKTRLAREGLFDPRRKRSLPRFPRRVGVATSLEGAAIRDIVTIVRRRWPLAELVIAPCKVQGEEAPGEIAAALARLNRYGGVDVIITGRGGGSFEELAAFNTETVVRAIFASQVPVVSAVGHERDETLADLAADARAATPSAAASLVVPDREEVAAVVDRFAERLRAGVLRRLEIGRLRLRQVGQSRAFTRPWETICSRRVQIVDNLAVRLTYRMRDLLQAAGARLAVMSERLDALSPLKTLARGYSVCRCAATGKVVTEAKQVVTGDEVEVVLYRGRLACKVDKVTVKDGNAAF</sequence>
<dbReference type="InterPro" id="IPR003753">
    <property type="entry name" value="Exonuc_VII_L"/>
</dbReference>
<protein>
    <recommendedName>
        <fullName evidence="5">Exodeoxyribonuclease 7 large subunit</fullName>
        <ecNumber evidence="5">3.1.11.6</ecNumber>
    </recommendedName>
    <alternativeName>
        <fullName evidence="5">Exodeoxyribonuclease VII large subunit</fullName>
        <shortName evidence="5">Exonuclease VII large subunit</shortName>
    </alternativeName>
</protein>
<feature type="domain" description="OB-fold nucleic acid binding" evidence="8">
    <location>
        <begin position="4"/>
        <end position="99"/>
    </location>
</feature>
<dbReference type="InterPro" id="IPR025824">
    <property type="entry name" value="OB-fold_nuc-bd_dom"/>
</dbReference>
<keyword evidence="1 5" id="KW-0963">Cytoplasm</keyword>
<comment type="catalytic activity">
    <reaction evidence="5 6">
        <text>Exonucleolytic cleavage in either 5'- to 3'- or 3'- to 5'-direction to yield nucleoside 5'-phosphates.</text>
        <dbReference type="EC" id="3.1.11.6"/>
    </reaction>
</comment>
<dbReference type="EMBL" id="DSMU01000190">
    <property type="protein sequence ID" value="HEL65623.1"/>
    <property type="molecule type" value="Genomic_DNA"/>
</dbReference>
<dbReference type="CDD" id="cd04489">
    <property type="entry name" value="ExoVII_LU_OBF"/>
    <property type="match status" value="1"/>
</dbReference>
<dbReference type="PANTHER" id="PTHR30008:SF0">
    <property type="entry name" value="EXODEOXYRIBONUCLEASE 7 LARGE SUBUNIT"/>
    <property type="match status" value="1"/>
</dbReference>
<evidence type="ECO:0000313" key="9">
    <source>
        <dbReference type="EMBL" id="HEL65623.1"/>
    </source>
</evidence>
<dbReference type="GO" id="GO:0009318">
    <property type="term" value="C:exodeoxyribonuclease VII complex"/>
    <property type="evidence" value="ECO:0007669"/>
    <property type="project" value="UniProtKB-UniRule"/>
</dbReference>
<dbReference type="PANTHER" id="PTHR30008">
    <property type="entry name" value="EXODEOXYRIBONUCLEASE 7 LARGE SUBUNIT"/>
    <property type="match status" value="1"/>
</dbReference>
<evidence type="ECO:0000256" key="4">
    <source>
        <dbReference type="ARBA" id="ARBA00022839"/>
    </source>
</evidence>
<comment type="subunit">
    <text evidence="5">Heterooligomer composed of large and small subunits.</text>
</comment>
<accession>A0A7C2EJJ2</accession>
<evidence type="ECO:0000259" key="7">
    <source>
        <dbReference type="Pfam" id="PF02601"/>
    </source>
</evidence>
<dbReference type="Pfam" id="PF13742">
    <property type="entry name" value="tRNA_anti_2"/>
    <property type="match status" value="1"/>
</dbReference>
<dbReference type="NCBIfam" id="TIGR00237">
    <property type="entry name" value="xseA"/>
    <property type="match status" value="1"/>
</dbReference>
<dbReference type="AlphaFoldDB" id="A0A7C2EJJ2"/>
<dbReference type="GO" id="GO:0005737">
    <property type="term" value="C:cytoplasm"/>
    <property type="evidence" value="ECO:0007669"/>
    <property type="project" value="UniProtKB-SubCell"/>
</dbReference>
<keyword evidence="2 5" id="KW-0540">Nuclease</keyword>
<keyword evidence="4 5" id="KW-0269">Exonuclease</keyword>
<evidence type="ECO:0000259" key="8">
    <source>
        <dbReference type="Pfam" id="PF13742"/>
    </source>
</evidence>
<keyword evidence="3 5" id="KW-0378">Hydrolase</keyword>
<dbReference type="HAMAP" id="MF_00378">
    <property type="entry name" value="Exonuc_7_L"/>
    <property type="match status" value="1"/>
</dbReference>
<comment type="function">
    <text evidence="5">Bidirectionally degrades single-stranded DNA into large acid-insoluble oligonucleotides, which are then degraded further into small acid-soluble oligonucleotides.</text>
</comment>
<proteinExistence type="inferred from homology"/>
<gene>
    <name evidence="5 9" type="primary">xseA</name>
    <name evidence="9" type="ORF">ENQ34_02940</name>
</gene>